<dbReference type="InterPro" id="IPR011764">
    <property type="entry name" value="Biotin_carboxylation_dom"/>
</dbReference>
<evidence type="ECO:0000256" key="1">
    <source>
        <dbReference type="ARBA" id="ARBA00003761"/>
    </source>
</evidence>
<evidence type="ECO:0000313" key="22">
    <source>
        <dbReference type="EMBL" id="EXI78968.1"/>
    </source>
</evidence>
<dbReference type="GO" id="GO:0046872">
    <property type="term" value="F:metal ion binding"/>
    <property type="evidence" value="ECO:0007669"/>
    <property type="project" value="UniProtKB-KW"/>
</dbReference>
<evidence type="ECO:0000256" key="3">
    <source>
        <dbReference type="ARBA" id="ARBA00011750"/>
    </source>
</evidence>
<evidence type="ECO:0000256" key="2">
    <source>
        <dbReference type="ARBA" id="ARBA00004956"/>
    </source>
</evidence>
<dbReference type="GO" id="GO:2001295">
    <property type="term" value="P:malonyl-CoA biosynthetic process"/>
    <property type="evidence" value="ECO:0007669"/>
    <property type="project" value="UniProtKB-UniPathway"/>
</dbReference>
<dbReference type="PROSITE" id="PS00867">
    <property type="entry name" value="CPSASE_2"/>
    <property type="match status" value="1"/>
</dbReference>
<dbReference type="InterPro" id="IPR051602">
    <property type="entry name" value="ACC_Biotin_Carboxylase"/>
</dbReference>
<feature type="domain" description="Biotin carboxylation" evidence="21">
    <location>
        <begin position="1"/>
        <end position="445"/>
    </location>
</feature>
<organism evidence="22 23">
    <name type="scientific">Candidatus Accumulibacter appositus</name>
    <dbReference type="NCBI Taxonomy" id="1454003"/>
    <lineage>
        <taxon>Bacteria</taxon>
        <taxon>Pseudomonadati</taxon>
        <taxon>Pseudomonadota</taxon>
        <taxon>Betaproteobacteria</taxon>
        <taxon>Candidatus Accumulibacter</taxon>
    </lineage>
</organism>
<keyword evidence="12" id="KW-0460">Magnesium</keyword>
<dbReference type="InterPro" id="IPR005479">
    <property type="entry name" value="CPAse_ATP-bd"/>
</dbReference>
<evidence type="ECO:0000259" key="21">
    <source>
        <dbReference type="PROSITE" id="PS50979"/>
    </source>
</evidence>
<dbReference type="GO" id="GO:0006633">
    <property type="term" value="P:fatty acid biosynthetic process"/>
    <property type="evidence" value="ECO:0007669"/>
    <property type="project" value="UniProtKB-KW"/>
</dbReference>
<name>A0A011N8T1_9PROT</name>
<dbReference type="Gene3D" id="3.30.470.20">
    <property type="entry name" value="ATP-grasp fold, B domain"/>
    <property type="match status" value="1"/>
</dbReference>
<dbReference type="EMBL" id="JEMX01000061">
    <property type="protein sequence ID" value="EXI78968.1"/>
    <property type="molecule type" value="Genomic_DNA"/>
</dbReference>
<dbReference type="GO" id="GO:0004075">
    <property type="term" value="F:biotin carboxylase activity"/>
    <property type="evidence" value="ECO:0007669"/>
    <property type="project" value="UniProtKB-EC"/>
</dbReference>
<dbReference type="FunFam" id="3.40.50.20:FF:000010">
    <property type="entry name" value="Propionyl-CoA carboxylase subunit alpha"/>
    <property type="match status" value="1"/>
</dbReference>
<dbReference type="InterPro" id="IPR011054">
    <property type="entry name" value="Rudment_hybrid_motif"/>
</dbReference>
<dbReference type="SUPFAM" id="SSF51246">
    <property type="entry name" value="Rudiment single hybrid motif"/>
    <property type="match status" value="1"/>
</dbReference>
<dbReference type="Gene3D" id="3.40.50.20">
    <property type="match status" value="1"/>
</dbReference>
<evidence type="ECO:0000256" key="8">
    <source>
        <dbReference type="ARBA" id="ARBA00022723"/>
    </source>
</evidence>
<dbReference type="NCBIfam" id="NF006367">
    <property type="entry name" value="PRK08591.1"/>
    <property type="match status" value="1"/>
</dbReference>
<dbReference type="PROSITE" id="PS50979">
    <property type="entry name" value="BC"/>
    <property type="match status" value="1"/>
</dbReference>
<evidence type="ECO:0000256" key="4">
    <source>
        <dbReference type="ARBA" id="ARBA00013263"/>
    </source>
</evidence>
<evidence type="ECO:0000256" key="17">
    <source>
        <dbReference type="ARBA" id="ARBA00048600"/>
    </source>
</evidence>
<keyword evidence="6 19" id="KW-0444">Lipid biosynthesis</keyword>
<dbReference type="Gene3D" id="3.30.1490.20">
    <property type="entry name" value="ATP-grasp fold, A domain"/>
    <property type="match status" value="1"/>
</dbReference>
<comment type="subunit">
    <text evidence="3 19">Acetyl-CoA carboxylase is a heterohexamer of biotin carboxyl carrier protein, biotin carboxylase and the two subunits of carboxyl transferase in a 2:2 complex.</text>
</comment>
<dbReference type="SUPFAM" id="SSF56059">
    <property type="entry name" value="Glutathione synthetase ATP-binding domain-like"/>
    <property type="match status" value="1"/>
</dbReference>
<keyword evidence="15 19" id="KW-0092">Biotin</keyword>
<evidence type="ECO:0000256" key="9">
    <source>
        <dbReference type="ARBA" id="ARBA00022741"/>
    </source>
</evidence>
<evidence type="ECO:0000256" key="15">
    <source>
        <dbReference type="ARBA" id="ARBA00023267"/>
    </source>
</evidence>
<evidence type="ECO:0000256" key="19">
    <source>
        <dbReference type="RuleBase" id="RU365063"/>
    </source>
</evidence>
<dbReference type="FunFam" id="3.30.1490.20:FF:000003">
    <property type="entry name" value="acetyl-CoA carboxylase isoform X1"/>
    <property type="match status" value="1"/>
</dbReference>
<dbReference type="AlphaFoldDB" id="A0A011N8T1"/>
<dbReference type="UniPathway" id="UPA00655">
    <property type="reaction ID" value="UER00711"/>
</dbReference>
<evidence type="ECO:0000256" key="10">
    <source>
        <dbReference type="ARBA" id="ARBA00022832"/>
    </source>
</evidence>
<keyword evidence="10 19" id="KW-0276">Fatty acid metabolism</keyword>
<protein>
    <recommendedName>
        <fullName evidence="5 19">Biotin carboxylase</fullName>
        <ecNumber evidence="4 19">6.3.4.14</ecNumber>
    </recommendedName>
    <alternativeName>
        <fullName evidence="16 19">Acetyl-coenzyme A carboxylase biotin carboxylase subunit A</fullName>
    </alternativeName>
</protein>
<evidence type="ECO:0000256" key="5">
    <source>
        <dbReference type="ARBA" id="ARBA00017242"/>
    </source>
</evidence>
<dbReference type="NCBIfam" id="TIGR00514">
    <property type="entry name" value="accC"/>
    <property type="match status" value="1"/>
</dbReference>
<dbReference type="PROSITE" id="PS00866">
    <property type="entry name" value="CPSASE_1"/>
    <property type="match status" value="1"/>
</dbReference>
<gene>
    <name evidence="22" type="primary">accC</name>
    <name evidence="22" type="ORF">AW10_02610</name>
</gene>
<dbReference type="Pfam" id="PF02785">
    <property type="entry name" value="Biotin_carb_C"/>
    <property type="match status" value="1"/>
</dbReference>
<dbReference type="InterPro" id="IPR005481">
    <property type="entry name" value="BC-like_N"/>
</dbReference>
<dbReference type="Proteomes" id="UP000021816">
    <property type="component" value="Unassembled WGS sequence"/>
</dbReference>
<keyword evidence="11 18" id="KW-0067">ATP-binding</keyword>
<accession>A0A011N8T1</accession>
<evidence type="ECO:0000256" key="12">
    <source>
        <dbReference type="ARBA" id="ARBA00022842"/>
    </source>
</evidence>
<evidence type="ECO:0000256" key="18">
    <source>
        <dbReference type="PROSITE-ProRule" id="PRU00409"/>
    </source>
</evidence>
<evidence type="ECO:0000313" key="23">
    <source>
        <dbReference type="Proteomes" id="UP000021816"/>
    </source>
</evidence>
<comment type="function">
    <text evidence="1 19">This protein is a component of the acetyl coenzyme A carboxylase complex; first, biotin carboxylase catalyzes the carboxylation of the carrier protein and then the transcarboxylase transfers the carboxyl group to form malonyl-CoA.</text>
</comment>
<dbReference type="PROSITE" id="PS50975">
    <property type="entry name" value="ATP_GRASP"/>
    <property type="match status" value="1"/>
</dbReference>
<evidence type="ECO:0000256" key="16">
    <source>
        <dbReference type="ARBA" id="ARBA00033786"/>
    </source>
</evidence>
<dbReference type="PANTHER" id="PTHR48095">
    <property type="entry name" value="PYRUVATE CARBOXYLASE SUBUNIT A"/>
    <property type="match status" value="1"/>
</dbReference>
<dbReference type="Pfam" id="PF00289">
    <property type="entry name" value="Biotin_carb_N"/>
    <property type="match status" value="1"/>
</dbReference>
<evidence type="ECO:0000259" key="20">
    <source>
        <dbReference type="PROSITE" id="PS50975"/>
    </source>
</evidence>
<sequence length="454" mass="50202">MFGKVLIANRGEIALRIQRACRELGIKTVVVHSEADRDAKYVRLADESVCIGPPPSALSYLNVPSIISAAEVTDSEAIHPGYGFLSENADFAERVESSGFVFIGPRPETIRLMGDKVSAKEAMRAAGVPCVPGSLGSLPEDPKEILRLAKEVGYPVIIKAAGGGGGRGMRVVHTEAALVNAVTMTRSEAQNFFGNPNVYLEKYLENPRHIEIQVLADSFRSAVFLGERDCSMQRRHQKIIEEAPAPGIAARHIARIGERCAEACRRINYRGAGTFEFLYENGEFYFIEMNTRIQVEHPVTELISGVDLVVEQIRIADGERLRFKQRDLAFHGHAVECRINAEDPFTFVPSPGKISVYHPPGGPGIRVDSHIYQGYTVPSHYDSMVAKVISYGDTRDQAIRRMRTALSEMSIEGIKTNIALHQELMHDARFMEGGTSIHYLEQRLAARNELKKGG</sequence>
<dbReference type="SUPFAM" id="SSF52440">
    <property type="entry name" value="PreATP-grasp domain"/>
    <property type="match status" value="1"/>
</dbReference>
<dbReference type="SMART" id="SM00878">
    <property type="entry name" value="Biotin_carb_C"/>
    <property type="match status" value="1"/>
</dbReference>
<keyword evidence="8" id="KW-0479">Metal-binding</keyword>
<dbReference type="EC" id="6.3.4.14" evidence="4 19"/>
<keyword evidence="9 18" id="KW-0547">Nucleotide-binding</keyword>
<comment type="caution">
    <text evidence="22">The sequence shown here is derived from an EMBL/GenBank/DDBJ whole genome shotgun (WGS) entry which is preliminary data.</text>
</comment>
<evidence type="ECO:0000256" key="14">
    <source>
        <dbReference type="ARBA" id="ARBA00023160"/>
    </source>
</evidence>
<keyword evidence="7 19" id="KW-0436">Ligase</keyword>
<dbReference type="GO" id="GO:0005524">
    <property type="term" value="F:ATP binding"/>
    <property type="evidence" value="ECO:0007669"/>
    <property type="project" value="UniProtKB-UniRule"/>
</dbReference>
<evidence type="ECO:0000256" key="6">
    <source>
        <dbReference type="ARBA" id="ARBA00022516"/>
    </source>
</evidence>
<reference evidence="22 23" key="1">
    <citation type="submission" date="2014-02" db="EMBL/GenBank/DDBJ databases">
        <title>Expanding our view of genomic diversity in Candidatus Accumulibacter clades.</title>
        <authorList>
            <person name="Skennerton C.T."/>
            <person name="Barr J.J."/>
            <person name="Slater F.R."/>
            <person name="Bond P.L."/>
            <person name="Tyson G.W."/>
        </authorList>
    </citation>
    <scope>NUCLEOTIDE SEQUENCE [LARGE SCALE GENOMIC DNA]</scope>
    <source>
        <strain evidence="23">BA-92</strain>
    </source>
</reference>
<proteinExistence type="predicted"/>
<dbReference type="InterPro" id="IPR004549">
    <property type="entry name" value="Acetyl_CoA_COase_biotin_COase"/>
</dbReference>
<keyword evidence="14 19" id="KW-0275">Fatty acid biosynthesis</keyword>
<dbReference type="PANTHER" id="PTHR48095:SF2">
    <property type="entry name" value="BIOTIN CARBOXYLASE, CHLOROPLASTIC"/>
    <property type="match status" value="1"/>
</dbReference>
<comment type="catalytic activity">
    <reaction evidence="17 19">
        <text>N(6)-biotinyl-L-lysyl-[protein] + hydrogencarbonate + ATP = N(6)-carboxybiotinyl-L-lysyl-[protein] + ADP + phosphate + H(+)</text>
        <dbReference type="Rhea" id="RHEA:13501"/>
        <dbReference type="Rhea" id="RHEA-COMP:10505"/>
        <dbReference type="Rhea" id="RHEA-COMP:10506"/>
        <dbReference type="ChEBI" id="CHEBI:15378"/>
        <dbReference type="ChEBI" id="CHEBI:17544"/>
        <dbReference type="ChEBI" id="CHEBI:30616"/>
        <dbReference type="ChEBI" id="CHEBI:43474"/>
        <dbReference type="ChEBI" id="CHEBI:83144"/>
        <dbReference type="ChEBI" id="CHEBI:83145"/>
        <dbReference type="ChEBI" id="CHEBI:456216"/>
        <dbReference type="EC" id="6.3.4.14"/>
    </reaction>
</comment>
<dbReference type="InterPro" id="IPR011761">
    <property type="entry name" value="ATP-grasp"/>
</dbReference>
<dbReference type="InterPro" id="IPR005482">
    <property type="entry name" value="Biotin_COase_C"/>
</dbReference>
<dbReference type="InterPro" id="IPR016185">
    <property type="entry name" value="PreATP-grasp_dom_sf"/>
</dbReference>
<keyword evidence="13 19" id="KW-0443">Lipid metabolism</keyword>
<dbReference type="STRING" id="1454003.AW10_02610"/>
<evidence type="ECO:0000256" key="11">
    <source>
        <dbReference type="ARBA" id="ARBA00022840"/>
    </source>
</evidence>
<evidence type="ECO:0000256" key="13">
    <source>
        <dbReference type="ARBA" id="ARBA00023098"/>
    </source>
</evidence>
<evidence type="ECO:0000256" key="7">
    <source>
        <dbReference type="ARBA" id="ARBA00022598"/>
    </source>
</evidence>
<dbReference type="Pfam" id="PF02786">
    <property type="entry name" value="CPSase_L_D2"/>
    <property type="match status" value="1"/>
</dbReference>
<dbReference type="InterPro" id="IPR013815">
    <property type="entry name" value="ATP_grasp_subdomain_1"/>
</dbReference>
<dbReference type="PATRIC" id="fig|1454003.3.peg.2662"/>
<feature type="domain" description="ATP-grasp" evidence="20">
    <location>
        <begin position="120"/>
        <end position="317"/>
    </location>
</feature>
<comment type="pathway">
    <text evidence="2 19">Lipid metabolism; malonyl-CoA biosynthesis; malonyl-CoA from acetyl-CoA: step 1/1.</text>
</comment>